<evidence type="ECO:0008006" key="3">
    <source>
        <dbReference type="Google" id="ProtNLM"/>
    </source>
</evidence>
<evidence type="ECO:0000313" key="2">
    <source>
        <dbReference type="Proteomes" id="UP000679779"/>
    </source>
</evidence>
<sequence length="508" mass="57285">MQQQSDFMLSGAQAKSGTIPVSPKMILIVVDTLMSQSIDKGIEQNKLPTFQFLIEHGQYYKDVVTSFPTMSVSIDSTLLTGTYPDEHRVPGLVWYSEQDKKLINYGSGFWEIYRNGINQYLKDALIRMNGTHLNPQVPTIFEELARMGLKSGSVNGLIYRGSCDHQLNFPFWIHKPTVLPKNHKVKGPDLLAYGAFSNPLKSVKNLPVGPIGRFGFNNGYSLEMVTHLIRNEQLPDFLYVYFPDLDTKIHKKGPSDLNGVIRTDNQLQTLLQAFGSREQALKKAVIIIMGDNGMTHVLPKNEQPVIDLGQSLEGYRVLKQGGAVTDQTEIILAVNDRMAYLYKLTHQYSFEQLSDALKTDRRIDLLAWKENGWIRVVRSGSSKEFAYRPHGDMVDRYKQSWTLDKDPEVLDLQINTQEHAVDYGQYPDVLRRLYAALHSHDGEYMVITAKPGYELKYGSSPTHKGGAGHGGISQMESLVPLIIAGTDHKPESLRVVDLKSFFLQHLKG</sequence>
<reference evidence="1" key="1">
    <citation type="submission" date="2021-03" db="EMBL/GenBank/DDBJ databases">
        <title>Antimicrobial resistance genes in bacteria isolated from Japanese honey, and their potential for conferring macrolide and lincosamide resistance in the American foulbrood pathogen Paenibacillus larvae.</title>
        <authorList>
            <person name="Okamoto M."/>
            <person name="Kumagai M."/>
            <person name="Kanamori H."/>
            <person name="Takamatsu D."/>
        </authorList>
    </citation>
    <scope>NUCLEOTIDE SEQUENCE</scope>
    <source>
        <strain evidence="1">J2TS6</strain>
    </source>
</reference>
<dbReference type="Pfam" id="PF01663">
    <property type="entry name" value="Phosphodiest"/>
    <property type="match status" value="1"/>
</dbReference>
<name>A0A920C7I2_9BACL</name>
<dbReference type="PANTHER" id="PTHR10151">
    <property type="entry name" value="ECTONUCLEOTIDE PYROPHOSPHATASE/PHOSPHODIESTERASE"/>
    <property type="match status" value="1"/>
</dbReference>
<dbReference type="GO" id="GO:0016787">
    <property type="term" value="F:hydrolase activity"/>
    <property type="evidence" value="ECO:0007669"/>
    <property type="project" value="UniProtKB-ARBA"/>
</dbReference>
<proteinExistence type="predicted"/>
<organism evidence="1 2">
    <name type="scientific">Paenibacillus albilobatus</name>
    <dbReference type="NCBI Taxonomy" id="2716884"/>
    <lineage>
        <taxon>Bacteria</taxon>
        <taxon>Bacillati</taxon>
        <taxon>Bacillota</taxon>
        <taxon>Bacilli</taxon>
        <taxon>Bacillales</taxon>
        <taxon>Paenibacillaceae</taxon>
        <taxon>Paenibacillus</taxon>
    </lineage>
</organism>
<comment type="caution">
    <text evidence="1">The sequence shown here is derived from an EMBL/GenBank/DDBJ whole genome shotgun (WGS) entry which is preliminary data.</text>
</comment>
<dbReference type="SUPFAM" id="SSF53649">
    <property type="entry name" value="Alkaline phosphatase-like"/>
    <property type="match status" value="1"/>
</dbReference>
<gene>
    <name evidence="1" type="ORF">J2TS6_00110</name>
</gene>
<dbReference type="InterPro" id="IPR017850">
    <property type="entry name" value="Alkaline_phosphatase_core_sf"/>
</dbReference>
<dbReference type="Gene3D" id="3.40.720.10">
    <property type="entry name" value="Alkaline Phosphatase, subunit A"/>
    <property type="match status" value="1"/>
</dbReference>
<dbReference type="EMBL" id="BORQ01000001">
    <property type="protein sequence ID" value="GIO28870.1"/>
    <property type="molecule type" value="Genomic_DNA"/>
</dbReference>
<evidence type="ECO:0000313" key="1">
    <source>
        <dbReference type="EMBL" id="GIO28870.1"/>
    </source>
</evidence>
<dbReference type="Proteomes" id="UP000679779">
    <property type="component" value="Unassembled WGS sequence"/>
</dbReference>
<accession>A0A920C7I2</accession>
<keyword evidence="2" id="KW-1185">Reference proteome</keyword>
<dbReference type="PANTHER" id="PTHR10151:SF120">
    <property type="entry name" value="BIS(5'-ADENOSYL)-TRIPHOSPHATASE"/>
    <property type="match status" value="1"/>
</dbReference>
<dbReference type="AlphaFoldDB" id="A0A920C7I2"/>
<protein>
    <recommendedName>
        <fullName evidence="3">Alkaline phosphatase family protein</fullName>
    </recommendedName>
</protein>
<dbReference type="InterPro" id="IPR002591">
    <property type="entry name" value="Phosphodiest/P_Trfase"/>
</dbReference>